<keyword evidence="2" id="KW-0812">Transmembrane</keyword>
<protein>
    <submittedName>
        <fullName evidence="3">Class IIb bacteriocin, lactobin A/cerein 7B family</fullName>
    </submittedName>
</protein>
<dbReference type="InterPro" id="IPR022513">
    <property type="entry name" value="TOMM_pelo"/>
</dbReference>
<evidence type="ECO:0000313" key="3">
    <source>
        <dbReference type="EMBL" id="MTD13980.1"/>
    </source>
</evidence>
<dbReference type="InterPro" id="IPR036648">
    <property type="entry name" value="CN_Hdrase_a/SCN_Hdrase_g_sf"/>
</dbReference>
<sequence>MRCRAPVAGSPPGRSSSPSPSSSASRARSGSEPGPPALSPPHPRRPSPRPRKTIMILHDIQSRAATDRDFRTTLLADPKAVLSAEGVELPATTIVEVRETSPSKLVLTLPPAVPAVQPDSELSESDLEGTNGGVLPLFAAAGIASALWGAIIGVGASVATAGAYVGVKKLTD</sequence>
<feature type="transmembrane region" description="Helical" evidence="2">
    <location>
        <begin position="146"/>
        <end position="167"/>
    </location>
</feature>
<dbReference type="Gene3D" id="3.90.330.10">
    <property type="entry name" value="Nitrile hydratase alpha /Thiocyanate hydrolase gamma"/>
    <property type="match status" value="1"/>
</dbReference>
<feature type="compositionally biased region" description="Low complexity" evidence="1">
    <location>
        <begin position="8"/>
        <end position="32"/>
    </location>
</feature>
<feature type="compositionally biased region" description="Basic residues" evidence="1">
    <location>
        <begin position="42"/>
        <end position="51"/>
    </location>
</feature>
<dbReference type="GO" id="GO:0046914">
    <property type="term" value="F:transition metal ion binding"/>
    <property type="evidence" value="ECO:0007669"/>
    <property type="project" value="InterPro"/>
</dbReference>
<dbReference type="Proteomes" id="UP000460221">
    <property type="component" value="Unassembled WGS sequence"/>
</dbReference>
<keyword evidence="4" id="KW-1185">Reference proteome</keyword>
<gene>
    <name evidence="3" type="ORF">GIS00_08490</name>
</gene>
<proteinExistence type="predicted"/>
<comment type="caution">
    <text evidence="3">The sequence shown here is derived from an EMBL/GenBank/DDBJ whole genome shotgun (WGS) entry which is preliminary data.</text>
</comment>
<keyword evidence="2" id="KW-1133">Transmembrane helix</keyword>
<dbReference type="GO" id="GO:0003824">
    <property type="term" value="F:catalytic activity"/>
    <property type="evidence" value="ECO:0007669"/>
    <property type="project" value="InterPro"/>
</dbReference>
<dbReference type="SUPFAM" id="SSF56209">
    <property type="entry name" value="Nitrile hydratase alpha chain"/>
    <property type="match status" value="1"/>
</dbReference>
<accession>A0A7K1FIS9</accession>
<dbReference type="AlphaFoldDB" id="A0A7K1FIS9"/>
<evidence type="ECO:0000256" key="2">
    <source>
        <dbReference type="SAM" id="Phobius"/>
    </source>
</evidence>
<feature type="region of interest" description="Disordered" evidence="1">
    <location>
        <begin position="1"/>
        <end position="51"/>
    </location>
</feature>
<evidence type="ECO:0000313" key="4">
    <source>
        <dbReference type="Proteomes" id="UP000460221"/>
    </source>
</evidence>
<dbReference type="NCBIfam" id="TIGR03949">
    <property type="entry name" value="bact_IIb_cerein"/>
    <property type="match status" value="1"/>
</dbReference>
<evidence type="ECO:0000256" key="1">
    <source>
        <dbReference type="SAM" id="MobiDB-lite"/>
    </source>
</evidence>
<dbReference type="EMBL" id="WLYK01000001">
    <property type="protein sequence ID" value="MTD13980.1"/>
    <property type="molecule type" value="Genomic_DNA"/>
</dbReference>
<reference evidence="3 4" key="1">
    <citation type="submission" date="2019-11" db="EMBL/GenBank/DDBJ databases">
        <authorList>
            <person name="Jiang L.-Q."/>
        </authorList>
    </citation>
    <scope>NUCLEOTIDE SEQUENCE [LARGE SCALE GENOMIC DNA]</scope>
    <source>
        <strain evidence="3 4">YIM 132087</strain>
    </source>
</reference>
<organism evidence="3 4">
    <name type="scientific">Nakamurella alba</name>
    <dbReference type="NCBI Taxonomy" id="2665158"/>
    <lineage>
        <taxon>Bacteria</taxon>
        <taxon>Bacillati</taxon>
        <taxon>Actinomycetota</taxon>
        <taxon>Actinomycetes</taxon>
        <taxon>Nakamurellales</taxon>
        <taxon>Nakamurellaceae</taxon>
        <taxon>Nakamurella</taxon>
    </lineage>
</organism>
<dbReference type="NCBIfam" id="TIGR03793">
    <property type="entry name" value="leader_NHLP"/>
    <property type="match status" value="1"/>
</dbReference>
<dbReference type="InterPro" id="IPR023991">
    <property type="entry name" value="Bacteriocin_IIb_lactobn/cerein"/>
</dbReference>
<keyword evidence="2" id="KW-0472">Membrane</keyword>
<name>A0A7K1FIS9_9ACTN</name>